<name>X0ZPG2_9ZZZZ</name>
<comment type="caution">
    <text evidence="1">The sequence shown here is derived from an EMBL/GenBank/DDBJ whole genome shotgun (WGS) entry which is preliminary data.</text>
</comment>
<sequence length="233" mass="26930">KIPLYVDHFRKAGFTNKSLKTDKNKIFQLIILAAYDQQPFTRAARGWEPIWFELPEILAKLGLYSLKNIKESKIAEIEEKLKNTTFYNYHIDSKGKLGTSYAETFMDTLNLCENYSILKMILNASTSREVKDIQVLISQKIRNIGPMIASKIIMYTMREIKVGIAQPEHFVLIVEDLLGEYHNNKFAKEIESRYGIGYISESIKNLKELGDPLAIDALYFVDRDEPQLKKELL</sequence>
<feature type="non-terminal residue" evidence="1">
    <location>
        <position position="1"/>
    </location>
</feature>
<protein>
    <recommendedName>
        <fullName evidence="2">HhH-GPD domain-containing protein</fullName>
    </recommendedName>
</protein>
<dbReference type="AlphaFoldDB" id="X0ZPG2"/>
<evidence type="ECO:0000313" key="1">
    <source>
        <dbReference type="EMBL" id="GAG71294.1"/>
    </source>
</evidence>
<evidence type="ECO:0008006" key="2">
    <source>
        <dbReference type="Google" id="ProtNLM"/>
    </source>
</evidence>
<proteinExistence type="predicted"/>
<accession>X0ZPG2</accession>
<organism evidence="1">
    <name type="scientific">marine sediment metagenome</name>
    <dbReference type="NCBI Taxonomy" id="412755"/>
    <lineage>
        <taxon>unclassified sequences</taxon>
        <taxon>metagenomes</taxon>
        <taxon>ecological metagenomes</taxon>
    </lineage>
</organism>
<reference evidence="1" key="1">
    <citation type="journal article" date="2014" name="Front. Microbiol.">
        <title>High frequency of phylogenetically diverse reductive dehalogenase-homologous genes in deep subseafloor sedimentary metagenomes.</title>
        <authorList>
            <person name="Kawai M."/>
            <person name="Futagami T."/>
            <person name="Toyoda A."/>
            <person name="Takaki Y."/>
            <person name="Nishi S."/>
            <person name="Hori S."/>
            <person name="Arai W."/>
            <person name="Tsubouchi T."/>
            <person name="Morono Y."/>
            <person name="Uchiyama I."/>
            <person name="Ito T."/>
            <person name="Fujiyama A."/>
            <person name="Inagaki F."/>
            <person name="Takami H."/>
        </authorList>
    </citation>
    <scope>NUCLEOTIDE SEQUENCE</scope>
    <source>
        <strain evidence="1">Expedition CK06-06</strain>
    </source>
</reference>
<gene>
    <name evidence="1" type="ORF">S01H4_11201</name>
</gene>
<dbReference type="EMBL" id="BART01004475">
    <property type="protein sequence ID" value="GAG71294.1"/>
    <property type="molecule type" value="Genomic_DNA"/>
</dbReference>